<evidence type="ECO:0000256" key="2">
    <source>
        <dbReference type="ARBA" id="ARBA00022723"/>
    </source>
</evidence>
<dbReference type="InterPro" id="IPR009056">
    <property type="entry name" value="Cyt_c-like_dom"/>
</dbReference>
<protein>
    <recommendedName>
        <fullName evidence="4">Cytochrome c domain-containing protein</fullName>
    </recommendedName>
</protein>
<keyword evidence="2" id="KW-0479">Metal-binding</keyword>
<dbReference type="Gene3D" id="1.10.760.10">
    <property type="entry name" value="Cytochrome c-like domain"/>
    <property type="match status" value="1"/>
</dbReference>
<organism evidence="5">
    <name type="scientific">marine sediment metagenome</name>
    <dbReference type="NCBI Taxonomy" id="412755"/>
    <lineage>
        <taxon>unclassified sequences</taxon>
        <taxon>metagenomes</taxon>
        <taxon>ecological metagenomes</taxon>
    </lineage>
</organism>
<gene>
    <name evidence="5" type="ORF">S01H1_81172</name>
</gene>
<sequence length="134" mass="14418">PEGSVPIHGYEPPIGRLDIAATDTLANPRDSADFKSVANGEKLYRIYCLPCHGPTGMGDGPVSMTGEIMGPFAGVFPLVGTTTVRSDGYIYNVIRLGNGGAPGFRMPSYNRVPPMERWDIVNYVRYLDGKGGQP</sequence>
<evidence type="ECO:0000256" key="3">
    <source>
        <dbReference type="ARBA" id="ARBA00023004"/>
    </source>
</evidence>
<feature type="domain" description="Cytochrome c" evidence="4">
    <location>
        <begin position="35"/>
        <end position="128"/>
    </location>
</feature>
<proteinExistence type="predicted"/>
<evidence type="ECO:0000313" key="5">
    <source>
        <dbReference type="EMBL" id="GAG52391.1"/>
    </source>
</evidence>
<dbReference type="GO" id="GO:0009055">
    <property type="term" value="F:electron transfer activity"/>
    <property type="evidence" value="ECO:0007669"/>
    <property type="project" value="InterPro"/>
</dbReference>
<keyword evidence="1" id="KW-0349">Heme</keyword>
<comment type="caution">
    <text evidence="5">The sequence shown here is derived from an EMBL/GenBank/DDBJ whole genome shotgun (WGS) entry which is preliminary data.</text>
</comment>
<evidence type="ECO:0000259" key="4">
    <source>
        <dbReference type="PROSITE" id="PS51007"/>
    </source>
</evidence>
<feature type="non-terminal residue" evidence="5">
    <location>
        <position position="1"/>
    </location>
</feature>
<dbReference type="InterPro" id="IPR036909">
    <property type="entry name" value="Cyt_c-like_dom_sf"/>
</dbReference>
<name>X0ZWF6_9ZZZZ</name>
<accession>X0ZWF6</accession>
<dbReference type="AlphaFoldDB" id="X0ZWF6"/>
<dbReference type="Pfam" id="PF13442">
    <property type="entry name" value="Cytochrome_CBB3"/>
    <property type="match status" value="1"/>
</dbReference>
<evidence type="ECO:0000256" key="1">
    <source>
        <dbReference type="ARBA" id="ARBA00022617"/>
    </source>
</evidence>
<dbReference type="SUPFAM" id="SSF46626">
    <property type="entry name" value="Cytochrome c"/>
    <property type="match status" value="1"/>
</dbReference>
<dbReference type="GO" id="GO:0020037">
    <property type="term" value="F:heme binding"/>
    <property type="evidence" value="ECO:0007669"/>
    <property type="project" value="InterPro"/>
</dbReference>
<keyword evidence="3" id="KW-0408">Iron</keyword>
<dbReference type="PROSITE" id="PS51007">
    <property type="entry name" value="CYTC"/>
    <property type="match status" value="1"/>
</dbReference>
<dbReference type="EMBL" id="BARS01054898">
    <property type="protein sequence ID" value="GAG52391.1"/>
    <property type="molecule type" value="Genomic_DNA"/>
</dbReference>
<dbReference type="GO" id="GO:0046872">
    <property type="term" value="F:metal ion binding"/>
    <property type="evidence" value="ECO:0007669"/>
    <property type="project" value="UniProtKB-KW"/>
</dbReference>
<reference evidence="5" key="1">
    <citation type="journal article" date="2014" name="Front. Microbiol.">
        <title>High frequency of phylogenetically diverse reductive dehalogenase-homologous genes in deep subseafloor sedimentary metagenomes.</title>
        <authorList>
            <person name="Kawai M."/>
            <person name="Futagami T."/>
            <person name="Toyoda A."/>
            <person name="Takaki Y."/>
            <person name="Nishi S."/>
            <person name="Hori S."/>
            <person name="Arai W."/>
            <person name="Tsubouchi T."/>
            <person name="Morono Y."/>
            <person name="Uchiyama I."/>
            <person name="Ito T."/>
            <person name="Fujiyama A."/>
            <person name="Inagaki F."/>
            <person name="Takami H."/>
        </authorList>
    </citation>
    <scope>NUCLEOTIDE SEQUENCE</scope>
    <source>
        <strain evidence="5">Expedition CK06-06</strain>
    </source>
</reference>